<evidence type="ECO:0000256" key="3">
    <source>
        <dbReference type="ARBA" id="ARBA00022777"/>
    </source>
</evidence>
<dbReference type="PANTHER" id="PTHR21310">
    <property type="entry name" value="AMINOGLYCOSIDE PHOSPHOTRANSFERASE-RELATED-RELATED"/>
    <property type="match status" value="1"/>
</dbReference>
<evidence type="ECO:0000259" key="6">
    <source>
        <dbReference type="Pfam" id="PF01636"/>
    </source>
</evidence>
<keyword evidence="4 5" id="KW-0067">ATP-binding</keyword>
<feature type="domain" description="Aminoglycoside phosphotransferase" evidence="6">
    <location>
        <begin position="37"/>
        <end position="232"/>
    </location>
</feature>
<dbReference type="EC" id="2.7.1.89" evidence="5"/>
<dbReference type="AlphaFoldDB" id="A0A830ZSD3"/>
<gene>
    <name evidence="5 7" type="primary">thiK</name>
    <name evidence="7" type="ORF">BN437_1529</name>
</gene>
<dbReference type="SUPFAM" id="SSF56112">
    <property type="entry name" value="Protein kinase-like (PK-like)"/>
    <property type="match status" value="1"/>
</dbReference>
<dbReference type="Proteomes" id="UP000013111">
    <property type="component" value="Unassembled WGS sequence"/>
</dbReference>
<dbReference type="GeneID" id="97605774"/>
<evidence type="ECO:0000313" key="8">
    <source>
        <dbReference type="Proteomes" id="UP000013111"/>
    </source>
</evidence>
<evidence type="ECO:0000256" key="1">
    <source>
        <dbReference type="ARBA" id="ARBA00022679"/>
    </source>
</evidence>
<evidence type="ECO:0000256" key="5">
    <source>
        <dbReference type="HAMAP-Rule" id="MF_01604"/>
    </source>
</evidence>
<dbReference type="InterPro" id="IPR011009">
    <property type="entry name" value="Kinase-like_dom_sf"/>
</dbReference>
<keyword evidence="3 5" id="KW-0418">Kinase</keyword>
<comment type="function">
    <text evidence="5">Catalyzes the phosphorylation of thiamine to thiamine phosphate.</text>
</comment>
<proteinExistence type="inferred from homology"/>
<organism evidence="7 8">
    <name type="scientific">Erwinia amylovora NBRC 12687 = CFBP 1232</name>
    <dbReference type="NCBI Taxonomy" id="1219359"/>
    <lineage>
        <taxon>Bacteria</taxon>
        <taxon>Pseudomonadati</taxon>
        <taxon>Pseudomonadota</taxon>
        <taxon>Gammaproteobacteria</taxon>
        <taxon>Enterobacterales</taxon>
        <taxon>Erwiniaceae</taxon>
        <taxon>Erwinia</taxon>
    </lineage>
</organism>
<dbReference type="EMBL" id="CAPB01000011">
    <property type="protein sequence ID" value="CCO93464.1"/>
    <property type="molecule type" value="Genomic_DNA"/>
</dbReference>
<reference evidence="7 8" key="1">
    <citation type="submission" date="2012-11" db="EMBL/GenBank/DDBJ databases">
        <authorList>
            <person name="Linke B."/>
        </authorList>
    </citation>
    <scope>NUCLEOTIDE SEQUENCE [LARGE SCALE GENOMIC DNA]</scope>
    <source>
        <strain evidence="8">CFBP 1232</strain>
    </source>
</reference>
<dbReference type="Gene3D" id="3.90.1200.10">
    <property type="match status" value="1"/>
</dbReference>
<evidence type="ECO:0000256" key="2">
    <source>
        <dbReference type="ARBA" id="ARBA00022741"/>
    </source>
</evidence>
<dbReference type="GO" id="GO:0006772">
    <property type="term" value="P:thiamine metabolic process"/>
    <property type="evidence" value="ECO:0007669"/>
    <property type="project" value="InterPro"/>
</dbReference>
<dbReference type="GO" id="GO:0019165">
    <property type="term" value="F:thiamine kinase activity"/>
    <property type="evidence" value="ECO:0007669"/>
    <property type="project" value="UniProtKB-UniRule"/>
</dbReference>
<dbReference type="UniPathway" id="UPA00060">
    <property type="reaction ID" value="UER00596"/>
</dbReference>
<keyword evidence="2 5" id="KW-0547">Nucleotide-binding</keyword>
<protein>
    <recommendedName>
        <fullName evidence="5">Thiamine kinase</fullName>
        <ecNumber evidence="5">2.7.1.89</ecNumber>
    </recommendedName>
</protein>
<comment type="pathway">
    <text evidence="5">Cofactor biosynthesis; thiamine diphosphate biosynthesis; thiamine phosphate from thiamine: step 1/1.</text>
</comment>
<dbReference type="NCBIfam" id="NF007620">
    <property type="entry name" value="PRK10271.1"/>
    <property type="match status" value="1"/>
</dbReference>
<sequence>MQSCTDPALQHLLAQHFPAASAGASFIPLNGLSGFSVKVSLPGSDLVARRVAPRVMMPGVDRQREYRLLRKLAGSDRAPRVYGRNRHWLLLGWQPGEPLTPMQLDARMEDAVDEVVKLHRMPLTGYRLQLLPLLLSYWQRSDVRRRNSHWLRALQRCQRLREPRPLRLAVLHMDIHGANLLADGDRLRLIDWEYAGDGDVALELAAIISANALDNAHRQRLIAAYSRLQHINEQRLHQQVARWRPWLELLATSWYELRWQQSGEQHFHTLAAAGWQRVTG</sequence>
<dbReference type="InterPro" id="IPR002575">
    <property type="entry name" value="Aminoglycoside_PTrfase"/>
</dbReference>
<evidence type="ECO:0000313" key="7">
    <source>
        <dbReference type="EMBL" id="CCO93464.1"/>
    </source>
</evidence>
<comment type="catalytic activity">
    <reaction evidence="5">
        <text>thiamine + ATP = thiamine phosphate + ADP + H(+)</text>
        <dbReference type="Rhea" id="RHEA:12012"/>
        <dbReference type="ChEBI" id="CHEBI:15378"/>
        <dbReference type="ChEBI" id="CHEBI:18385"/>
        <dbReference type="ChEBI" id="CHEBI:30616"/>
        <dbReference type="ChEBI" id="CHEBI:37575"/>
        <dbReference type="ChEBI" id="CHEBI:456216"/>
        <dbReference type="EC" id="2.7.1.89"/>
    </reaction>
</comment>
<name>A0A830ZSD3_ERWAM</name>
<comment type="caution">
    <text evidence="7">The sequence shown here is derived from an EMBL/GenBank/DDBJ whole genome shotgun (WGS) entry which is preliminary data.</text>
</comment>
<dbReference type="InterPro" id="IPR051678">
    <property type="entry name" value="AGP_Transferase"/>
</dbReference>
<dbReference type="GO" id="GO:0009229">
    <property type="term" value="P:thiamine diphosphate biosynthetic process"/>
    <property type="evidence" value="ECO:0007669"/>
    <property type="project" value="UniProtKB-UniRule"/>
</dbReference>
<evidence type="ECO:0000256" key="4">
    <source>
        <dbReference type="ARBA" id="ARBA00022840"/>
    </source>
</evidence>
<dbReference type="HAMAP" id="MF_01604">
    <property type="entry name" value="Thiamine_kinase"/>
    <property type="match status" value="1"/>
</dbReference>
<dbReference type="Pfam" id="PF01636">
    <property type="entry name" value="APH"/>
    <property type="match status" value="1"/>
</dbReference>
<dbReference type="RefSeq" id="WP_004157141.1">
    <property type="nucleotide sequence ID" value="NZ_BAYW01000002.1"/>
</dbReference>
<reference evidence="7 8" key="2">
    <citation type="submission" date="2013-04" db="EMBL/GenBank/DDBJ databases">
        <title>Comparative genomics of 12 strains of Erwinia amylovora identifies a pan-genome with a large conserved core and provides insights into host specificity.</title>
        <authorList>
            <person name="Mann R.A."/>
            <person name="Smits T.H.M."/>
            <person name="Buehlmann A."/>
            <person name="Blom J."/>
            <person name="Goesmann A."/>
            <person name="Frey J.E."/>
            <person name="Plummer K.M."/>
            <person name="Beer S.V."/>
            <person name="Luck J."/>
            <person name="Duffy B."/>
            <person name="Rodoni B."/>
        </authorList>
    </citation>
    <scope>NUCLEOTIDE SEQUENCE [LARGE SCALE GENOMIC DNA]</scope>
    <source>
        <strain evidence="8">CFBP 1232</strain>
    </source>
</reference>
<dbReference type="GO" id="GO:0005524">
    <property type="term" value="F:ATP binding"/>
    <property type="evidence" value="ECO:0007669"/>
    <property type="project" value="UniProtKB-KW"/>
</dbReference>
<keyword evidence="1 5" id="KW-0808">Transferase</keyword>
<dbReference type="InterPro" id="IPR014093">
    <property type="entry name" value="Thiamine_kinase"/>
</dbReference>
<comment type="similarity">
    <text evidence="5">Belongs to the thiamine kinase family.</text>
</comment>
<accession>A0A830ZSD3</accession>